<accession>A0A1S2LF22</accession>
<keyword evidence="1" id="KW-1133">Transmembrane helix</keyword>
<feature type="transmembrane region" description="Helical" evidence="1">
    <location>
        <begin position="27"/>
        <end position="60"/>
    </location>
</feature>
<keyword evidence="1" id="KW-0812">Transmembrane</keyword>
<evidence type="ECO:0000313" key="2">
    <source>
        <dbReference type="EMBL" id="OIJ10840.1"/>
    </source>
</evidence>
<keyword evidence="1" id="KW-0472">Membrane</keyword>
<sequence length="98" mass="11117">MNINKSAGDMSVKEEQELNKIKKQNPYGMIVLIMGLVSFLFGPRFVIISVITIIFGLLTIRTFDKKTEDNPWTFYIGLALASSGLYLFIKGYIHEVII</sequence>
<feature type="transmembrane region" description="Helical" evidence="1">
    <location>
        <begin position="72"/>
        <end position="89"/>
    </location>
</feature>
<gene>
    <name evidence="2" type="ORF">AWH56_16545</name>
</gene>
<proteinExistence type="predicted"/>
<dbReference type="AlphaFoldDB" id="A0A1S2LF22"/>
<reference evidence="2" key="1">
    <citation type="submission" date="2016-10" db="EMBL/GenBank/DDBJ databases">
        <title>Draft genome sequences of four alkaliphilic bacteria belonging to the Anaerobacillus genus.</title>
        <authorList>
            <person name="Bassil N.M."/>
            <person name="Lloyd J.R."/>
        </authorList>
    </citation>
    <scope>NUCLEOTIDE SEQUENCE [LARGE SCALE GENOMIC DNA]</scope>
    <source>
        <strain evidence="2">NB2006</strain>
    </source>
</reference>
<comment type="caution">
    <text evidence="2">The sequence shown here is derived from an EMBL/GenBank/DDBJ whole genome shotgun (WGS) entry which is preliminary data.</text>
</comment>
<organism evidence="2">
    <name type="scientific">Anaerobacillus isosaccharinicus</name>
    <dbReference type="NCBI Taxonomy" id="1532552"/>
    <lineage>
        <taxon>Bacteria</taxon>
        <taxon>Bacillati</taxon>
        <taxon>Bacillota</taxon>
        <taxon>Bacilli</taxon>
        <taxon>Bacillales</taxon>
        <taxon>Bacillaceae</taxon>
        <taxon>Anaerobacillus</taxon>
    </lineage>
</organism>
<protein>
    <recommendedName>
        <fullName evidence="3">DUF4190 domain-containing protein</fullName>
    </recommendedName>
</protein>
<dbReference type="EMBL" id="LQXD01000144">
    <property type="protein sequence ID" value="OIJ10840.1"/>
    <property type="molecule type" value="Genomic_DNA"/>
</dbReference>
<evidence type="ECO:0000256" key="1">
    <source>
        <dbReference type="SAM" id="Phobius"/>
    </source>
</evidence>
<name>A0A1S2LF22_9BACI</name>
<evidence type="ECO:0008006" key="3">
    <source>
        <dbReference type="Google" id="ProtNLM"/>
    </source>
</evidence>